<feature type="signal peptide" evidence="1">
    <location>
        <begin position="1"/>
        <end position="33"/>
    </location>
</feature>
<accession>A0ABU2QBW6</accession>
<evidence type="ECO:0000259" key="2">
    <source>
        <dbReference type="Pfam" id="PF01471"/>
    </source>
</evidence>
<name>A0ABU2QBW6_9ACTN</name>
<evidence type="ECO:0000313" key="4">
    <source>
        <dbReference type="Proteomes" id="UP001180503"/>
    </source>
</evidence>
<dbReference type="Proteomes" id="UP001180503">
    <property type="component" value="Unassembled WGS sequence"/>
</dbReference>
<evidence type="ECO:0000256" key="1">
    <source>
        <dbReference type="SAM" id="SignalP"/>
    </source>
</evidence>
<gene>
    <name evidence="3" type="ORF">RM528_08690</name>
</gene>
<keyword evidence="1" id="KW-0732">Signal</keyword>
<dbReference type="Gene3D" id="1.10.101.10">
    <property type="entry name" value="PGBD-like superfamily/PGBD"/>
    <property type="match status" value="1"/>
</dbReference>
<proteinExistence type="predicted"/>
<dbReference type="InterPro" id="IPR036365">
    <property type="entry name" value="PGBD-like_sf"/>
</dbReference>
<dbReference type="Pfam" id="PF01471">
    <property type="entry name" value="PG_binding_1"/>
    <property type="match status" value="1"/>
</dbReference>
<dbReference type="EMBL" id="JAVRFB010000005">
    <property type="protein sequence ID" value="MDT0401934.1"/>
    <property type="molecule type" value="Genomic_DNA"/>
</dbReference>
<dbReference type="InterPro" id="IPR002477">
    <property type="entry name" value="Peptidoglycan-bd-like"/>
</dbReference>
<feature type="domain" description="Peptidoglycan binding-like" evidence="2">
    <location>
        <begin position="72"/>
        <end position="127"/>
    </location>
</feature>
<dbReference type="SUPFAM" id="SSF47090">
    <property type="entry name" value="PGBD-like"/>
    <property type="match status" value="1"/>
</dbReference>
<organism evidence="3 4">
    <name type="scientific">Streptomyces edwardsiae</name>
    <dbReference type="NCBI Taxonomy" id="3075527"/>
    <lineage>
        <taxon>Bacteria</taxon>
        <taxon>Bacillati</taxon>
        <taxon>Actinomycetota</taxon>
        <taxon>Actinomycetes</taxon>
        <taxon>Kitasatosporales</taxon>
        <taxon>Streptomycetaceae</taxon>
        <taxon>Streptomyces</taxon>
    </lineage>
</organism>
<dbReference type="InterPro" id="IPR036366">
    <property type="entry name" value="PGBDSf"/>
</dbReference>
<protein>
    <submittedName>
        <fullName evidence="3">Peptidoglycan-binding domain-containing protein</fullName>
    </submittedName>
</protein>
<feature type="chain" id="PRO_5045056504" evidence="1">
    <location>
        <begin position="34"/>
        <end position="150"/>
    </location>
</feature>
<dbReference type="RefSeq" id="WP_030219528.1">
    <property type="nucleotide sequence ID" value="NZ_JAVRFB010000005.1"/>
</dbReference>
<evidence type="ECO:0000313" key="3">
    <source>
        <dbReference type="EMBL" id="MDT0401934.1"/>
    </source>
</evidence>
<reference evidence="4" key="1">
    <citation type="submission" date="2023-07" db="EMBL/GenBank/DDBJ databases">
        <title>30 novel species of actinomycetes from the DSMZ collection.</title>
        <authorList>
            <person name="Nouioui I."/>
        </authorList>
    </citation>
    <scope>NUCLEOTIDE SEQUENCE [LARGE SCALE GENOMIC DNA]</scope>
    <source>
        <strain evidence="4">DSM 41635</strain>
    </source>
</reference>
<comment type="caution">
    <text evidence="3">The sequence shown here is derived from an EMBL/GenBank/DDBJ whole genome shotgun (WGS) entry which is preliminary data.</text>
</comment>
<sequence length="150" mass="15533">MQSMGRLRACVVTGALTTALLGTGAAVAPSASAALYTCVKAGNIVYPSYYIRMPVNSGGTGEVDCLLPVGSTGSAVTALQRTLNRCYAAGLEPDGVYGELTEAAVREAQRAAGVTADGVYGPRTAAAVRHATWSREVPDRFLGCRRYSPS</sequence>